<organism evidence="1 2">
    <name type="scientific">Paracoccus zhejiangensis</name>
    <dbReference type="NCBI Taxonomy" id="1077935"/>
    <lineage>
        <taxon>Bacteria</taxon>
        <taxon>Pseudomonadati</taxon>
        <taxon>Pseudomonadota</taxon>
        <taxon>Alphaproteobacteria</taxon>
        <taxon>Rhodobacterales</taxon>
        <taxon>Paracoccaceae</taxon>
        <taxon>Paracoccus</taxon>
    </lineage>
</organism>
<dbReference type="RefSeq" id="WP_101752963.1">
    <property type="nucleotide sequence ID" value="NZ_CP025430.1"/>
</dbReference>
<dbReference type="OrthoDB" id="9775333at2"/>
<dbReference type="PANTHER" id="PTHR35566:SF1">
    <property type="entry name" value="TYPE VI SECRETION SYSTEM BASEPLATE COMPONENT TSSK1"/>
    <property type="match status" value="1"/>
</dbReference>
<dbReference type="KEGG" id="pzh:CX676_12750"/>
<protein>
    <submittedName>
        <fullName evidence="1">Type VI secretion system baseplate subunit TssK</fullName>
    </submittedName>
</protein>
<name>A0A2H5F066_9RHOB</name>
<dbReference type="Pfam" id="PF05936">
    <property type="entry name" value="T6SS_VasE"/>
    <property type="match status" value="1"/>
</dbReference>
<accession>A0A2H5F066</accession>
<evidence type="ECO:0000313" key="1">
    <source>
        <dbReference type="EMBL" id="AUH64934.1"/>
    </source>
</evidence>
<keyword evidence="2" id="KW-1185">Reference proteome</keyword>
<proteinExistence type="predicted"/>
<dbReference type="Proteomes" id="UP000234530">
    <property type="component" value="Chromosome"/>
</dbReference>
<evidence type="ECO:0000313" key="2">
    <source>
        <dbReference type="Proteomes" id="UP000234530"/>
    </source>
</evidence>
<dbReference type="NCBIfam" id="TIGR03353">
    <property type="entry name" value="VI_chp_4"/>
    <property type="match status" value="1"/>
</dbReference>
<reference evidence="1 2" key="1">
    <citation type="journal article" date="2013" name="Antonie Van Leeuwenhoek">
        <title>Paracoccus zhejiangensis sp. nov., isolated from activated sludge in wastewater-treatment system.</title>
        <authorList>
            <person name="Wu Z.G."/>
            <person name="Zhang D.F."/>
            <person name="Liu Y.L."/>
            <person name="Wang F."/>
            <person name="Jiang X."/>
            <person name="Li C."/>
            <person name="Li S.P."/>
            <person name="Hong Q."/>
            <person name="Li W.J."/>
        </authorList>
    </citation>
    <scope>NUCLEOTIDE SEQUENCE [LARGE SCALE GENOMIC DNA]</scope>
    <source>
        <strain evidence="1 2">J6</strain>
    </source>
</reference>
<gene>
    <name evidence="1" type="ORF">CX676_12750</name>
</gene>
<dbReference type="AlphaFoldDB" id="A0A2H5F066"/>
<sequence length="444" mass="49375">MSWFSKVAWKEGLFLQPQHLQQADRYLENLVRARTDVITPYPWGVAEMQIDRDMAQQGRIGLRAVTGIMPDGTPFDAPGTGPLPVAVEVPDDAAGSFVWLTLPDVSPNTRDAAPLDDQGATTRWGVVAETVGDSASSARIEQVLELAVPRLELAVRKTPRPGYQNLRLARITEVRDGVVSFDDTIPPPVLVLAGHPQVLGWLTRVIGWIEARLETLARYASDPSAGGGMQASDYLMLMCLNREIGVLRHLNSIHAIHPERLYERLVGLACELATFDNGSRLAPVYAAYDHGDLKASFTPVVQDIQRLLSRDIGRAIRLKLRQVRQNSYIAQVDDRNLFREATFVVEVESAKPQGQVQAQFPELCKVGPNTRMNEIVNNNLPGIPLQHLPNPPRQIRVLSSNVYFRLEKNAALWREFSTAPAIGMHFAGDWPELKLELWAIPEKG</sequence>
<dbReference type="InterPro" id="IPR010263">
    <property type="entry name" value="T6SS_TssK"/>
</dbReference>
<dbReference type="EMBL" id="CP025430">
    <property type="protein sequence ID" value="AUH64934.1"/>
    <property type="molecule type" value="Genomic_DNA"/>
</dbReference>
<dbReference type="PANTHER" id="PTHR35566">
    <property type="entry name" value="BLR3599 PROTEIN"/>
    <property type="match status" value="1"/>
</dbReference>